<dbReference type="AlphaFoldDB" id="A0A174BGQ2"/>
<protein>
    <submittedName>
        <fullName evidence="1">EcsC family protein</fullName>
    </submittedName>
</protein>
<dbReference type="RefSeq" id="WP_055230633.1">
    <property type="nucleotide sequence ID" value="NZ_CATWOB010000033.1"/>
</dbReference>
<dbReference type="PANTHER" id="PTHR41260">
    <property type="entry name" value="PROTEIN ECSC"/>
    <property type="match status" value="1"/>
</dbReference>
<dbReference type="Proteomes" id="UP000266172">
    <property type="component" value="Unassembled WGS sequence"/>
</dbReference>
<dbReference type="EMBL" id="QRVL01000013">
    <property type="protein sequence ID" value="RGS38013.1"/>
    <property type="molecule type" value="Genomic_DNA"/>
</dbReference>
<dbReference type="Pfam" id="PF12787">
    <property type="entry name" value="EcsC"/>
    <property type="match status" value="1"/>
</dbReference>
<proteinExistence type="predicted"/>
<evidence type="ECO:0000313" key="2">
    <source>
        <dbReference type="Proteomes" id="UP000266172"/>
    </source>
</evidence>
<dbReference type="PANTHER" id="PTHR41260:SF1">
    <property type="entry name" value="PROTEIN ECSC"/>
    <property type="match status" value="1"/>
</dbReference>
<accession>A0A174BGQ2</accession>
<organism evidence="1 2">
    <name type="scientific">Roseburia hominis</name>
    <dbReference type="NCBI Taxonomy" id="301301"/>
    <lineage>
        <taxon>Bacteria</taxon>
        <taxon>Bacillati</taxon>
        <taxon>Bacillota</taxon>
        <taxon>Clostridia</taxon>
        <taxon>Lachnospirales</taxon>
        <taxon>Lachnospiraceae</taxon>
        <taxon>Roseburia</taxon>
    </lineage>
</organism>
<dbReference type="InterPro" id="IPR024787">
    <property type="entry name" value="EcsC"/>
</dbReference>
<comment type="caution">
    <text evidence="1">The sequence shown here is derived from an EMBL/GenBank/DDBJ whole genome shotgun (WGS) entry which is preliminary data.</text>
</comment>
<gene>
    <name evidence="1" type="ORF">DWX93_13335</name>
</gene>
<name>A0A174BGQ2_9FIRM</name>
<reference evidence="1 2" key="1">
    <citation type="submission" date="2018-08" db="EMBL/GenBank/DDBJ databases">
        <title>A genome reference for cultivated species of the human gut microbiota.</title>
        <authorList>
            <person name="Zou Y."/>
            <person name="Xue W."/>
            <person name="Luo G."/>
        </authorList>
    </citation>
    <scope>NUCLEOTIDE SEQUENCE [LARGE SCALE GENOMIC DNA]</scope>
    <source>
        <strain evidence="1 2">AF22-12AC</strain>
    </source>
</reference>
<sequence>MREKQNPVEKEWAAVVKAEERFLRHAMPARTAGWQEKITRYVPQKLEATLHTAFYKAFELIFDKGTPVIEKTCQKEKKEQNYKINAYAAEVRDTRHALRAFGREAGASRNLNLAVSAVEGVGMGFFGLGLPDIPLFLGVLLKSIYEVALSYGYTYDTQEEQIFILKLIETALSHGEQLAQNNMELNLWMREERTFSISRNEQIRRTSDALAGELLYLKFVQGLPVVGMVGGVSDMVYQKRISDYAAVKYKRRFLETKRKTGEEKRHPAG</sequence>
<evidence type="ECO:0000313" key="1">
    <source>
        <dbReference type="EMBL" id="RGS38013.1"/>
    </source>
</evidence>